<evidence type="ECO:0000256" key="5">
    <source>
        <dbReference type="ARBA" id="ARBA00022989"/>
    </source>
</evidence>
<dbReference type="EMBL" id="JACHFJ010000009">
    <property type="protein sequence ID" value="MBB5373747.1"/>
    <property type="molecule type" value="Genomic_DNA"/>
</dbReference>
<protein>
    <submittedName>
        <fullName evidence="8">Flagellar biosynthesis protein FliQ</fullName>
    </submittedName>
</protein>
<keyword evidence="5 7" id="KW-1133">Transmembrane helix</keyword>
<dbReference type="GO" id="GO:0005886">
    <property type="term" value="C:plasma membrane"/>
    <property type="evidence" value="ECO:0007669"/>
    <property type="project" value="UniProtKB-SubCell"/>
</dbReference>
<dbReference type="PRINTS" id="PR00952">
    <property type="entry name" value="TYPE3IMQPROT"/>
</dbReference>
<keyword evidence="4 7" id="KW-0812">Transmembrane</keyword>
<comment type="similarity">
    <text evidence="2">Belongs to the FliQ/MopD/SpaQ family.</text>
</comment>
<keyword evidence="6 7" id="KW-0472">Membrane</keyword>
<evidence type="ECO:0000256" key="4">
    <source>
        <dbReference type="ARBA" id="ARBA00022692"/>
    </source>
</evidence>
<accession>A0A840VFS2</accession>
<evidence type="ECO:0000256" key="1">
    <source>
        <dbReference type="ARBA" id="ARBA00004651"/>
    </source>
</evidence>
<evidence type="ECO:0000313" key="9">
    <source>
        <dbReference type="Proteomes" id="UP000553706"/>
    </source>
</evidence>
<dbReference type="PANTHER" id="PTHR34040">
    <property type="entry name" value="FLAGELLAR BIOSYNTHETIC PROTEIN FLIQ"/>
    <property type="match status" value="1"/>
</dbReference>
<dbReference type="InterPro" id="IPR002191">
    <property type="entry name" value="Bac_export_3"/>
</dbReference>
<dbReference type="GO" id="GO:0009306">
    <property type="term" value="P:protein secretion"/>
    <property type="evidence" value="ECO:0007669"/>
    <property type="project" value="InterPro"/>
</dbReference>
<comment type="caution">
    <text evidence="8">The sequence shown here is derived from an EMBL/GenBank/DDBJ whole genome shotgun (WGS) entry which is preliminary data.</text>
</comment>
<organism evidence="8 9">
    <name type="scientific">Acidocella aromatica</name>
    <dbReference type="NCBI Taxonomy" id="1303579"/>
    <lineage>
        <taxon>Bacteria</taxon>
        <taxon>Pseudomonadati</taxon>
        <taxon>Pseudomonadota</taxon>
        <taxon>Alphaproteobacteria</taxon>
        <taxon>Acetobacterales</taxon>
        <taxon>Acidocellaceae</taxon>
        <taxon>Acidocella</taxon>
    </lineage>
</organism>
<keyword evidence="3" id="KW-1003">Cell membrane</keyword>
<evidence type="ECO:0000256" key="6">
    <source>
        <dbReference type="ARBA" id="ARBA00023136"/>
    </source>
</evidence>
<evidence type="ECO:0000256" key="7">
    <source>
        <dbReference type="SAM" id="Phobius"/>
    </source>
</evidence>
<name>A0A840VFS2_9PROT</name>
<comment type="subcellular location">
    <subcellularLocation>
        <location evidence="1">Cell membrane</location>
        <topology evidence="1">Multi-pass membrane protein</topology>
    </subcellularLocation>
</comment>
<sequence>MSPAGVSVGAWVAFAELAAPVMLLMLVIGLAVGILQTATQVKEASIPFVLKLAGLAALSTAAGRLMLGGVESYATRLFLAIPGLIHG</sequence>
<gene>
    <name evidence="8" type="ORF">HNP71_002012</name>
</gene>
<dbReference type="Pfam" id="PF01313">
    <property type="entry name" value="Bac_export_3"/>
    <property type="match status" value="1"/>
</dbReference>
<evidence type="ECO:0000256" key="2">
    <source>
        <dbReference type="ARBA" id="ARBA00006156"/>
    </source>
</evidence>
<reference evidence="8 9" key="1">
    <citation type="submission" date="2020-08" db="EMBL/GenBank/DDBJ databases">
        <title>Genomic Encyclopedia of Type Strains, Phase IV (KMG-IV): sequencing the most valuable type-strain genomes for metagenomic binning, comparative biology and taxonomic classification.</title>
        <authorList>
            <person name="Goeker M."/>
        </authorList>
    </citation>
    <scope>NUCLEOTIDE SEQUENCE [LARGE SCALE GENOMIC DNA]</scope>
    <source>
        <strain evidence="8 9">DSM 27026</strain>
    </source>
</reference>
<feature type="transmembrane region" description="Helical" evidence="7">
    <location>
        <begin position="12"/>
        <end position="36"/>
    </location>
</feature>
<dbReference type="RefSeq" id="WP_183266767.1">
    <property type="nucleotide sequence ID" value="NZ_JACHFJ010000009.1"/>
</dbReference>
<proteinExistence type="inferred from homology"/>
<dbReference type="AlphaFoldDB" id="A0A840VFS2"/>
<keyword evidence="8" id="KW-0282">Flagellum</keyword>
<evidence type="ECO:0000313" key="8">
    <source>
        <dbReference type="EMBL" id="MBB5373747.1"/>
    </source>
</evidence>
<dbReference type="PANTHER" id="PTHR34040:SF2">
    <property type="entry name" value="FLAGELLAR BIOSYNTHETIC PROTEIN FLIQ"/>
    <property type="match status" value="1"/>
</dbReference>
<keyword evidence="8" id="KW-0966">Cell projection</keyword>
<keyword evidence="8" id="KW-0969">Cilium</keyword>
<dbReference type="Proteomes" id="UP000553706">
    <property type="component" value="Unassembled WGS sequence"/>
</dbReference>
<keyword evidence="9" id="KW-1185">Reference proteome</keyword>
<feature type="transmembrane region" description="Helical" evidence="7">
    <location>
        <begin position="48"/>
        <end position="67"/>
    </location>
</feature>
<evidence type="ECO:0000256" key="3">
    <source>
        <dbReference type="ARBA" id="ARBA00022475"/>
    </source>
</evidence>